<evidence type="ECO:0000313" key="2">
    <source>
        <dbReference type="EMBL" id="TFU51160.1"/>
    </source>
</evidence>
<accession>A0A8H0HT45</accession>
<dbReference type="Proteomes" id="UP000298073">
    <property type="component" value="Unassembled WGS sequence"/>
</dbReference>
<dbReference type="EMBL" id="SPPV01000008">
    <property type="protein sequence ID" value="TFU51160.1"/>
    <property type="molecule type" value="Genomic_DNA"/>
</dbReference>
<dbReference type="AlphaFoldDB" id="A0A8H0HT45"/>
<sequence length="69" mass="7484">MPACHGTEGVGSLIPHLPYVGGKGVLWNSKLGHGGLTEITRKQYGKCKTSARRSGVERHHHRPKQRASA</sequence>
<evidence type="ECO:0000256" key="1">
    <source>
        <dbReference type="SAM" id="MobiDB-lite"/>
    </source>
</evidence>
<feature type="region of interest" description="Disordered" evidence="1">
    <location>
        <begin position="44"/>
        <end position="69"/>
    </location>
</feature>
<reference evidence="2 3" key="1">
    <citation type="submission" date="2019-03" db="EMBL/GenBank/DDBJ databases">
        <title>Diversity of the mouse oral microbiome.</title>
        <authorList>
            <person name="Joseph S."/>
            <person name="Aduse-Opoku J."/>
            <person name="Curtis M."/>
            <person name="Wade W."/>
            <person name="Hashim A."/>
        </authorList>
    </citation>
    <scope>NUCLEOTIDE SEQUENCE [LARGE SCALE GENOMIC DNA]</scope>
    <source>
        <strain evidence="2 3">P2318</strain>
    </source>
</reference>
<protein>
    <submittedName>
        <fullName evidence="2">Uncharacterized protein</fullName>
    </submittedName>
</protein>
<gene>
    <name evidence="2" type="ORF">E4T97_05545</name>
</gene>
<feature type="compositionally biased region" description="Basic residues" evidence="1">
    <location>
        <begin position="58"/>
        <end position="69"/>
    </location>
</feature>
<organism evidence="2 3">
    <name type="scientific">Bacteroides acidifaciens</name>
    <dbReference type="NCBI Taxonomy" id="85831"/>
    <lineage>
        <taxon>Bacteria</taxon>
        <taxon>Pseudomonadati</taxon>
        <taxon>Bacteroidota</taxon>
        <taxon>Bacteroidia</taxon>
        <taxon>Bacteroidales</taxon>
        <taxon>Bacteroidaceae</taxon>
        <taxon>Bacteroides</taxon>
    </lineage>
</organism>
<proteinExistence type="predicted"/>
<evidence type="ECO:0000313" key="3">
    <source>
        <dbReference type="Proteomes" id="UP000298073"/>
    </source>
</evidence>
<comment type="caution">
    <text evidence="2">The sequence shown here is derived from an EMBL/GenBank/DDBJ whole genome shotgun (WGS) entry which is preliminary data.</text>
</comment>
<name>A0A8H0HT45_9BACE</name>